<protein>
    <submittedName>
        <fullName evidence="3">Uncharacterized protein LOC113785666</fullName>
    </submittedName>
</protein>
<accession>A0A3Q7X2V9</accession>
<reference evidence="3" key="2">
    <citation type="submission" date="2025-08" db="UniProtKB">
        <authorList>
            <consortium name="RefSeq"/>
        </authorList>
    </citation>
    <scope>IDENTIFICATION</scope>
    <source>
        <tissue evidence="3">Etiolated seedlings</tissue>
    </source>
</reference>
<evidence type="ECO:0000256" key="1">
    <source>
        <dbReference type="SAM" id="MobiDB-lite"/>
    </source>
</evidence>
<feature type="region of interest" description="Disordered" evidence="1">
    <location>
        <begin position="312"/>
        <end position="334"/>
    </location>
</feature>
<dbReference type="RefSeq" id="XP_027188069.1">
    <property type="nucleotide sequence ID" value="XM_027332268.1"/>
</dbReference>
<dbReference type="KEGG" id="cam:113785666"/>
<dbReference type="AlphaFoldDB" id="A0A3Q7X2V9"/>
<name>A0A3Q7X2V9_CICAR</name>
<evidence type="ECO:0000313" key="3">
    <source>
        <dbReference type="RefSeq" id="XP_027188069.1"/>
    </source>
</evidence>
<keyword evidence="2" id="KW-1185">Reference proteome</keyword>
<sequence>MASQSETKSIFTNYITSPLSVEKLNGSNYDSWAADIKLWLRGQGYENHLTQNPEKVSVTETSKWSQIDAQLCSVIKSTLHPDITPIFRPHLTCESVWSQAKALYTNDTQRLYRICHRLLNIITPKSLDGSISAYLSTIHSALHDFDELLPPAASNPAEHNKELDQRSTFFMLLALYGLPQEYSATRDQILGSVTVPNMSTTSAILLGVPAKHPVDQSITSVPGDTAALASQGHNQHRSRGGPSNSKPRPKCEHCHHRLGHTIDRCWKLYGKPSPSINATQLDPSATIQTTPSPQGSPANYEDFLRWVQSHLNSSSPTSIAHTGPEFGTDDWRRM</sequence>
<organism evidence="2 3">
    <name type="scientific">Cicer arietinum</name>
    <name type="common">Chickpea</name>
    <name type="synonym">Garbanzo</name>
    <dbReference type="NCBI Taxonomy" id="3827"/>
    <lineage>
        <taxon>Eukaryota</taxon>
        <taxon>Viridiplantae</taxon>
        <taxon>Streptophyta</taxon>
        <taxon>Embryophyta</taxon>
        <taxon>Tracheophyta</taxon>
        <taxon>Spermatophyta</taxon>
        <taxon>Magnoliopsida</taxon>
        <taxon>eudicotyledons</taxon>
        <taxon>Gunneridae</taxon>
        <taxon>Pentapetalae</taxon>
        <taxon>rosids</taxon>
        <taxon>fabids</taxon>
        <taxon>Fabales</taxon>
        <taxon>Fabaceae</taxon>
        <taxon>Papilionoideae</taxon>
        <taxon>50 kb inversion clade</taxon>
        <taxon>NPAAA clade</taxon>
        <taxon>Hologalegina</taxon>
        <taxon>IRL clade</taxon>
        <taxon>Cicereae</taxon>
        <taxon>Cicer</taxon>
    </lineage>
</organism>
<gene>
    <name evidence="3" type="primary">LOC113785666</name>
</gene>
<feature type="region of interest" description="Disordered" evidence="1">
    <location>
        <begin position="277"/>
        <end position="299"/>
    </location>
</feature>
<dbReference type="GeneID" id="113785666"/>
<feature type="region of interest" description="Disordered" evidence="1">
    <location>
        <begin position="228"/>
        <end position="252"/>
    </location>
</feature>
<dbReference type="PANTHER" id="PTHR34222">
    <property type="entry name" value="GAG_PRE-INTEGRS DOMAIN-CONTAINING PROTEIN"/>
    <property type="match status" value="1"/>
</dbReference>
<evidence type="ECO:0000313" key="2">
    <source>
        <dbReference type="Proteomes" id="UP000087171"/>
    </source>
</evidence>
<dbReference type="Proteomes" id="UP000087171">
    <property type="component" value="Chromosome Ca3"/>
</dbReference>
<dbReference type="PANTHER" id="PTHR34222:SF95">
    <property type="entry name" value="RRNA 2'-O-METHYLTRANSFERASE FIBRILLARIN-LIKE ISOFORM X1"/>
    <property type="match status" value="1"/>
</dbReference>
<proteinExistence type="predicted"/>
<feature type="compositionally biased region" description="Polar residues" evidence="1">
    <location>
        <begin position="277"/>
        <end position="297"/>
    </location>
</feature>
<dbReference type="OrthoDB" id="1401861at2759"/>
<reference evidence="2" key="1">
    <citation type="journal article" date="2013" name="Nat. Biotechnol.">
        <title>Draft genome sequence of chickpea (Cicer arietinum) provides a resource for trait improvement.</title>
        <authorList>
            <person name="Varshney R.K."/>
            <person name="Song C."/>
            <person name="Saxena R.K."/>
            <person name="Azam S."/>
            <person name="Yu S."/>
            <person name="Sharpe A.G."/>
            <person name="Cannon S."/>
            <person name="Baek J."/>
            <person name="Rosen B.D."/>
            <person name="Tar'an B."/>
            <person name="Millan T."/>
            <person name="Zhang X."/>
            <person name="Ramsay L.D."/>
            <person name="Iwata A."/>
            <person name="Wang Y."/>
            <person name="Nelson W."/>
            <person name="Farmer A.D."/>
            <person name="Gaur P.M."/>
            <person name="Soderlund C."/>
            <person name="Penmetsa R.V."/>
            <person name="Xu C."/>
            <person name="Bharti A.K."/>
            <person name="He W."/>
            <person name="Winter P."/>
            <person name="Zhao S."/>
            <person name="Hane J.K."/>
            <person name="Carrasquilla-Garcia N."/>
            <person name="Condie J.A."/>
            <person name="Upadhyaya H.D."/>
            <person name="Luo M.C."/>
            <person name="Thudi M."/>
            <person name="Gowda C.L."/>
            <person name="Singh N.P."/>
            <person name="Lichtenzveig J."/>
            <person name="Gali K.K."/>
            <person name="Rubio J."/>
            <person name="Nadarajan N."/>
            <person name="Dolezel J."/>
            <person name="Bansal K.C."/>
            <person name="Xu X."/>
            <person name="Edwards D."/>
            <person name="Zhang G."/>
            <person name="Kahl G."/>
            <person name="Gil J."/>
            <person name="Singh K.B."/>
            <person name="Datta S.K."/>
            <person name="Jackson S.A."/>
            <person name="Wang J."/>
            <person name="Cook D.R."/>
        </authorList>
    </citation>
    <scope>NUCLEOTIDE SEQUENCE [LARGE SCALE GENOMIC DNA]</scope>
    <source>
        <strain evidence="2">cv. CDC Frontier</strain>
    </source>
</reference>